<dbReference type="SUPFAM" id="SSF54637">
    <property type="entry name" value="Thioesterase/thiol ester dehydrase-isomerase"/>
    <property type="match status" value="1"/>
</dbReference>
<evidence type="ECO:0000259" key="1">
    <source>
        <dbReference type="Pfam" id="PF22818"/>
    </source>
</evidence>
<organism evidence="2 3">
    <name type="scientific">Saccharothrix texasensis</name>
    <dbReference type="NCBI Taxonomy" id="103734"/>
    <lineage>
        <taxon>Bacteria</taxon>
        <taxon>Bacillati</taxon>
        <taxon>Actinomycetota</taxon>
        <taxon>Actinomycetes</taxon>
        <taxon>Pseudonocardiales</taxon>
        <taxon>Pseudonocardiaceae</taxon>
        <taxon>Saccharothrix</taxon>
    </lineage>
</organism>
<dbReference type="EMBL" id="RJKM01000001">
    <property type="protein sequence ID" value="ROP36158.1"/>
    <property type="molecule type" value="Genomic_DNA"/>
</dbReference>
<name>A0A3N1H0Z7_9PSEU</name>
<dbReference type="InterPro" id="IPR029069">
    <property type="entry name" value="HotDog_dom_sf"/>
</dbReference>
<evidence type="ECO:0000313" key="2">
    <source>
        <dbReference type="EMBL" id="ROP36158.1"/>
    </source>
</evidence>
<dbReference type="Proteomes" id="UP000268727">
    <property type="component" value="Unassembled WGS sequence"/>
</dbReference>
<dbReference type="InterPro" id="IPR054545">
    <property type="entry name" value="ApeI-like"/>
</dbReference>
<keyword evidence="3" id="KW-1185">Reference proteome</keyword>
<dbReference type="Gene3D" id="3.10.129.10">
    <property type="entry name" value="Hotdog Thioesterase"/>
    <property type="match status" value="1"/>
</dbReference>
<feature type="domain" description="ApeI dehydratase-like" evidence="1">
    <location>
        <begin position="4"/>
        <end position="75"/>
    </location>
</feature>
<accession>A0A3N1H0Z7</accession>
<dbReference type="AlphaFoldDB" id="A0A3N1H0Z7"/>
<dbReference type="Pfam" id="PF22818">
    <property type="entry name" value="ApeI-like"/>
    <property type="match status" value="1"/>
</dbReference>
<evidence type="ECO:0000313" key="3">
    <source>
        <dbReference type="Proteomes" id="UP000268727"/>
    </source>
</evidence>
<sequence length="95" mass="10204">MRTVRVDPADPVFAGHYPGFPILPGLFVLDHVRAALPGHRVIALDRAKFLRPVFPGDTLTVSTELTAEEDHVRCAAKVSTGAGAVAEFKLRLVAS</sequence>
<comment type="caution">
    <text evidence="2">The sequence shown here is derived from an EMBL/GenBank/DDBJ whole genome shotgun (WGS) entry which is preliminary data.</text>
</comment>
<dbReference type="OrthoDB" id="9787658at2"/>
<proteinExistence type="predicted"/>
<protein>
    <submittedName>
        <fullName evidence="2">3-hydroxyacyl-[acyl-carrier-protein] dehydratase</fullName>
    </submittedName>
</protein>
<dbReference type="RefSeq" id="WP_123742192.1">
    <property type="nucleotide sequence ID" value="NZ_RJKM01000001.1"/>
</dbReference>
<gene>
    <name evidence="2" type="ORF">EDD40_1420</name>
</gene>
<reference evidence="2 3" key="1">
    <citation type="submission" date="2018-11" db="EMBL/GenBank/DDBJ databases">
        <title>Sequencing the genomes of 1000 actinobacteria strains.</title>
        <authorList>
            <person name="Klenk H.-P."/>
        </authorList>
    </citation>
    <scope>NUCLEOTIDE SEQUENCE [LARGE SCALE GENOMIC DNA]</scope>
    <source>
        <strain evidence="2 3">DSM 44231</strain>
    </source>
</reference>